<keyword evidence="1" id="KW-0812">Transmembrane</keyword>
<reference evidence="3" key="1">
    <citation type="journal article" date="2019" name="Int. J. Syst. Evol. Microbiol.">
        <title>The Global Catalogue of Microorganisms (GCM) 10K type strain sequencing project: providing services to taxonomists for standard genome sequencing and annotation.</title>
        <authorList>
            <consortium name="The Broad Institute Genomics Platform"/>
            <consortium name="The Broad Institute Genome Sequencing Center for Infectious Disease"/>
            <person name="Wu L."/>
            <person name="Ma J."/>
        </authorList>
    </citation>
    <scope>NUCLEOTIDE SEQUENCE [LARGE SCALE GENOMIC DNA]</scope>
    <source>
        <strain evidence="3">JCM 3053</strain>
    </source>
</reference>
<name>A0ABP5Q086_9ACTN</name>
<feature type="transmembrane region" description="Helical" evidence="1">
    <location>
        <begin position="202"/>
        <end position="220"/>
    </location>
</feature>
<feature type="transmembrane region" description="Helical" evidence="1">
    <location>
        <begin position="24"/>
        <end position="41"/>
    </location>
</feature>
<comment type="caution">
    <text evidence="2">The sequence shown here is derived from an EMBL/GenBank/DDBJ whole genome shotgun (WGS) entry which is preliminary data.</text>
</comment>
<evidence type="ECO:0000313" key="3">
    <source>
        <dbReference type="Proteomes" id="UP001501474"/>
    </source>
</evidence>
<organism evidence="2 3">
    <name type="scientific">Streptomyces indiaensis</name>
    <dbReference type="NCBI Taxonomy" id="284033"/>
    <lineage>
        <taxon>Bacteria</taxon>
        <taxon>Bacillati</taxon>
        <taxon>Actinomycetota</taxon>
        <taxon>Actinomycetes</taxon>
        <taxon>Kitasatosporales</taxon>
        <taxon>Streptomycetaceae</taxon>
        <taxon>Streptomyces</taxon>
    </lineage>
</organism>
<gene>
    <name evidence="2" type="ORF">GCM10010104_10250</name>
</gene>
<accession>A0ABP5Q086</accession>
<keyword evidence="3" id="KW-1185">Reference proteome</keyword>
<proteinExistence type="predicted"/>
<keyword evidence="1" id="KW-1133">Transmembrane helix</keyword>
<evidence type="ECO:0000313" key="2">
    <source>
        <dbReference type="EMBL" id="GAA2221829.1"/>
    </source>
</evidence>
<feature type="transmembrane region" description="Helical" evidence="1">
    <location>
        <begin position="226"/>
        <end position="244"/>
    </location>
</feature>
<evidence type="ECO:0000256" key="1">
    <source>
        <dbReference type="SAM" id="Phobius"/>
    </source>
</evidence>
<protein>
    <submittedName>
        <fullName evidence="2">Uncharacterized protein</fullName>
    </submittedName>
</protein>
<sequence length="296" mass="32345">MQGGAAPAVTAAAEGVLSEFQQNLVVAVVGVVLGILGTVAIERMKLRREPTKRLSWDAEVSNAMVSTDDTMRRRLRLSFDDFPIEGLSSVEFRVENSGNRVVKNEQLRFSFPQDARILEAVPTSQPEREMGVTRRPDLEQAVSEAVFTVGHLERGRSVTLRLSVAARDITGWKVVDHNDEGDVDFHERAAARRKEDREHVPTFFALAFLTFTVPPLAALLGYVGQLAAVVLGVAFLVSIAPHIAPTGRTLRDFLTRPEAPQGSIHIGKVDSSTFAIGERSSATSERPNRVPPQPSS</sequence>
<dbReference type="EMBL" id="BAAART010000023">
    <property type="protein sequence ID" value="GAA2221829.1"/>
    <property type="molecule type" value="Genomic_DNA"/>
</dbReference>
<keyword evidence="1" id="KW-0472">Membrane</keyword>
<dbReference type="Proteomes" id="UP001501474">
    <property type="component" value="Unassembled WGS sequence"/>
</dbReference>